<gene>
    <name evidence="1" type="ORF">ABID08_006116</name>
</gene>
<evidence type="ECO:0000313" key="2">
    <source>
        <dbReference type="Proteomes" id="UP001549077"/>
    </source>
</evidence>
<proteinExistence type="predicted"/>
<name>A0ABV2MT55_9HYPH</name>
<dbReference type="EMBL" id="JBEPMY010000035">
    <property type="protein sequence ID" value="MET3758732.1"/>
    <property type="molecule type" value="Genomic_DNA"/>
</dbReference>
<dbReference type="Proteomes" id="UP001549077">
    <property type="component" value="Unassembled WGS sequence"/>
</dbReference>
<dbReference type="GeneID" id="91152871"/>
<sequence length="67" mass="7533">MKYGFVTNIACESRADIFVKNGRIEVRRLPKLGDRCEILLRGKALVALAHVQDLIVTAILKVEVIVR</sequence>
<organism evidence="1 2">
    <name type="scientific">Rhizobium binae</name>
    <dbReference type="NCBI Taxonomy" id="1138190"/>
    <lineage>
        <taxon>Bacteria</taxon>
        <taxon>Pseudomonadati</taxon>
        <taxon>Pseudomonadota</taxon>
        <taxon>Alphaproteobacteria</taxon>
        <taxon>Hyphomicrobiales</taxon>
        <taxon>Rhizobiaceae</taxon>
        <taxon>Rhizobium/Agrobacterium group</taxon>
        <taxon>Rhizobium</taxon>
    </lineage>
</organism>
<accession>A0ABV2MT55</accession>
<comment type="caution">
    <text evidence="1">The sequence shown here is derived from an EMBL/GenBank/DDBJ whole genome shotgun (WGS) entry which is preliminary data.</text>
</comment>
<keyword evidence="2" id="KW-1185">Reference proteome</keyword>
<protein>
    <recommendedName>
        <fullName evidence="3">RNA-binding protein</fullName>
    </recommendedName>
</protein>
<evidence type="ECO:0008006" key="3">
    <source>
        <dbReference type="Google" id="ProtNLM"/>
    </source>
</evidence>
<dbReference type="RefSeq" id="WP_168301655.1">
    <property type="nucleotide sequence ID" value="NZ_CP071610.1"/>
</dbReference>
<evidence type="ECO:0000313" key="1">
    <source>
        <dbReference type="EMBL" id="MET3758732.1"/>
    </source>
</evidence>
<reference evidence="1 2" key="1">
    <citation type="submission" date="2024-06" db="EMBL/GenBank/DDBJ databases">
        <title>Genomic Encyclopedia of Type Strains, Phase IV (KMG-IV): sequencing the most valuable type-strain genomes for metagenomic binning, comparative biology and taxonomic classification.</title>
        <authorList>
            <person name="Goeker M."/>
        </authorList>
    </citation>
    <scope>NUCLEOTIDE SEQUENCE [LARGE SCALE GENOMIC DNA]</scope>
    <source>
        <strain evidence="1 2">DSM 29288</strain>
    </source>
</reference>